<reference evidence="4" key="1">
    <citation type="submission" date="2019-02" db="EMBL/GenBank/DDBJ databases">
        <authorList>
            <person name="Gruber-Vodicka R. H."/>
            <person name="Seah K. B. B."/>
        </authorList>
    </citation>
    <scope>NUCLEOTIDE SEQUENCE</scope>
    <source>
        <strain evidence="4">BECK_S313</strain>
    </source>
</reference>
<gene>
    <name evidence="2" type="primary">lptD</name>
    <name evidence="4" type="ORF">BECKLPF1236B_GA0070989_10669</name>
</gene>
<evidence type="ECO:0000256" key="2">
    <source>
        <dbReference type="HAMAP-Rule" id="MF_01411"/>
    </source>
</evidence>
<comment type="similarity">
    <text evidence="2">Belongs to the LptD family.</text>
</comment>
<dbReference type="InterPro" id="IPR050218">
    <property type="entry name" value="LptD"/>
</dbReference>
<proteinExistence type="inferred from homology"/>
<dbReference type="GO" id="GO:0015920">
    <property type="term" value="P:lipopolysaccharide transport"/>
    <property type="evidence" value="ECO:0007669"/>
    <property type="project" value="InterPro"/>
</dbReference>
<feature type="chain" id="PRO_5019598734" description="LPS-assembly protein LptD" evidence="2">
    <location>
        <begin position="35"/>
        <end position="778"/>
    </location>
</feature>
<dbReference type="EMBL" id="CAADFK010000066">
    <property type="protein sequence ID" value="VFK14723.1"/>
    <property type="molecule type" value="Genomic_DNA"/>
</dbReference>
<keyword evidence="1 2" id="KW-0998">Cell outer membrane</keyword>
<comment type="subunit">
    <text evidence="2">Component of the lipopolysaccharide transport and assembly complex. Interacts with LptE and LptA.</text>
</comment>
<evidence type="ECO:0000256" key="1">
    <source>
        <dbReference type="ARBA" id="ARBA00023237"/>
    </source>
</evidence>
<name>A0A450WCE4_9GAMM</name>
<dbReference type="PANTHER" id="PTHR30189">
    <property type="entry name" value="LPS-ASSEMBLY PROTEIN"/>
    <property type="match status" value="1"/>
</dbReference>
<evidence type="ECO:0000259" key="3">
    <source>
        <dbReference type="Pfam" id="PF04453"/>
    </source>
</evidence>
<dbReference type="GO" id="GO:1990351">
    <property type="term" value="C:transporter complex"/>
    <property type="evidence" value="ECO:0007669"/>
    <property type="project" value="TreeGrafter"/>
</dbReference>
<organism evidence="4">
    <name type="scientific">Candidatus Kentrum sp. LPFa</name>
    <dbReference type="NCBI Taxonomy" id="2126335"/>
    <lineage>
        <taxon>Bacteria</taxon>
        <taxon>Pseudomonadati</taxon>
        <taxon>Pseudomonadota</taxon>
        <taxon>Gammaproteobacteria</taxon>
        <taxon>Candidatus Kentrum</taxon>
    </lineage>
</organism>
<dbReference type="Pfam" id="PF04453">
    <property type="entry name" value="LptD"/>
    <property type="match status" value="1"/>
</dbReference>
<keyword evidence="2" id="KW-0472">Membrane</keyword>
<evidence type="ECO:0000313" key="4">
    <source>
        <dbReference type="EMBL" id="VFK14723.1"/>
    </source>
</evidence>
<accession>A0A450WCE4</accession>
<feature type="domain" description="LptD C-terminal" evidence="3">
    <location>
        <begin position="336"/>
        <end position="697"/>
    </location>
</feature>
<keyword evidence="2" id="KW-0732">Signal</keyword>
<protein>
    <recommendedName>
        <fullName evidence="2">LPS-assembly protein LptD</fullName>
    </recommendedName>
</protein>
<feature type="signal peptide" evidence="2">
    <location>
        <begin position="1"/>
        <end position="34"/>
    </location>
</feature>
<dbReference type="HAMAP" id="MF_01411">
    <property type="entry name" value="LPS_assembly_LptD"/>
    <property type="match status" value="1"/>
</dbReference>
<comment type="subcellular location">
    <subcellularLocation>
        <location evidence="2">Cell outer membrane</location>
    </subcellularLocation>
</comment>
<dbReference type="GO" id="GO:0009279">
    <property type="term" value="C:cell outer membrane"/>
    <property type="evidence" value="ECO:0007669"/>
    <property type="project" value="UniProtKB-SubCell"/>
</dbReference>
<dbReference type="InterPro" id="IPR007543">
    <property type="entry name" value="LptD_C"/>
</dbReference>
<dbReference type="InterPro" id="IPR020889">
    <property type="entry name" value="LipoPS_assembly_LptD"/>
</dbReference>
<dbReference type="PANTHER" id="PTHR30189:SF1">
    <property type="entry name" value="LPS-ASSEMBLY PROTEIN LPTD"/>
    <property type="match status" value="1"/>
</dbReference>
<dbReference type="Gene3D" id="2.60.450.10">
    <property type="entry name" value="Lipopolysaccharide (LPS) transport protein A like domain"/>
    <property type="match status" value="1"/>
</dbReference>
<dbReference type="AlphaFoldDB" id="A0A450WCE4"/>
<comment type="function">
    <text evidence="2">Together with LptE, is involved in the assembly of lipopolysaccharide (LPS) at the surface of the outer membrane.</text>
</comment>
<dbReference type="GO" id="GO:0043165">
    <property type="term" value="P:Gram-negative-bacterium-type cell outer membrane assembly"/>
    <property type="evidence" value="ECO:0007669"/>
    <property type="project" value="UniProtKB-UniRule"/>
</dbReference>
<comment type="caution">
    <text evidence="2">Lacks conserved residue(s) required for the propagation of feature annotation.</text>
</comment>
<sequence length="778" mass="87866" precursor="true">MISPPLSYRHIRLNRPTISTVLAITLAWACGSRAAVPADTDLSPTKTVDYGPYWSLCESEPWIPRPHPTVSTEGSDPASTYLLADESSLSDGSIITLEGNVQIRRENKYLTADRVQYDKASEMVDIQGNIELWDGGYYVVGDKAHIDLESDESRMENASFLLMDKHGHGTGSQIELKGSNRMKAKNATYTTCSPKHGRFGARPAGEAEDSESRGWWLTARKIRTDKVKDSGIAHGVVIRMKDVPIFYTPFLSFPLSDKRKTGFLMPSYGLSGGNGADITVPFYWNIAPEQDVTFAARGMMDRGILLQGEYRYLSRFGNGQVGLELLPNDKSRNEGRSAFRLKHTGNLAPRWHTDINFNYISDKNYFEDLGTSLDMSSTRYQERRADIRYSGNRWSALGRVHGYQTIDETISAASRPYERLPQLIFGTSFPEHNRTLNFNIRGEAVNFQRRSSVTGTRFDITPSVSYPLRAASTFLIPKLSLRHTQYNLSGTAAFDPNTPKRTLPIFSLDSGIFLDRTMRWGNRAYTQSLEPRLFYLYVPYKDQDALPKFDTGEYTFNFGNLFREHRFSGADRIGDAHQVSLALTTRVLNEQTGSEVLTASIGQIRHLRDRKVNLAKGATDTDSSSDIIAQISANVARQWRIRSGLQYDVQDNTAKKTSFSLRYKPDEEHVFNLGYRYDQAHEEQANTSFRWALGKNWGAIGRWTYGIPESRTVETVAGLEYDSCCWGVRALVQRYLRSADGEFNNAFFIQFELKGLAGIGRKTGRFLTRSIPGYQNKF</sequence>